<organism evidence="1 2">
    <name type="scientific">Toxocara canis</name>
    <name type="common">Canine roundworm</name>
    <dbReference type="NCBI Taxonomy" id="6265"/>
    <lineage>
        <taxon>Eukaryota</taxon>
        <taxon>Metazoa</taxon>
        <taxon>Ecdysozoa</taxon>
        <taxon>Nematoda</taxon>
        <taxon>Chromadorea</taxon>
        <taxon>Rhabditida</taxon>
        <taxon>Spirurina</taxon>
        <taxon>Ascaridomorpha</taxon>
        <taxon>Ascaridoidea</taxon>
        <taxon>Toxocaridae</taxon>
        <taxon>Toxocara</taxon>
    </lineage>
</organism>
<name>A0A0B2VDQ1_TOXCA</name>
<accession>A0A0B2VDQ1</accession>
<proteinExistence type="predicted"/>
<reference evidence="1 2" key="1">
    <citation type="submission" date="2014-11" db="EMBL/GenBank/DDBJ databases">
        <title>Genetic blueprint of the zoonotic pathogen Toxocara canis.</title>
        <authorList>
            <person name="Zhu X.-Q."/>
            <person name="Korhonen P.K."/>
            <person name="Cai H."/>
            <person name="Young N.D."/>
            <person name="Nejsum P."/>
            <person name="von Samson-Himmelstjerna G."/>
            <person name="Boag P.R."/>
            <person name="Tan P."/>
            <person name="Li Q."/>
            <person name="Min J."/>
            <person name="Yang Y."/>
            <person name="Wang X."/>
            <person name="Fang X."/>
            <person name="Hall R.S."/>
            <person name="Hofmann A."/>
            <person name="Sternberg P.W."/>
            <person name="Jex A.R."/>
            <person name="Gasser R.B."/>
        </authorList>
    </citation>
    <scope>NUCLEOTIDE SEQUENCE [LARGE SCALE GENOMIC DNA]</scope>
    <source>
        <strain evidence="1">PN_DK_2014</strain>
    </source>
</reference>
<protein>
    <submittedName>
        <fullName evidence="1">Uncharacterized protein</fullName>
    </submittedName>
</protein>
<sequence>MPTIIDTQMQSQRCYKRKAITHKRSDSKPINRKILETIPRNERVTWGLQLESTQEGTSPVRGHISSNEKWASACVSRCVKPRNERVTWGLQLESTQEGTPALNTHVSCAWSYIK</sequence>
<dbReference type="Proteomes" id="UP000031036">
    <property type="component" value="Unassembled WGS sequence"/>
</dbReference>
<dbReference type="EMBL" id="JPKZ01001479">
    <property type="protein sequence ID" value="KHN81646.1"/>
    <property type="molecule type" value="Genomic_DNA"/>
</dbReference>
<dbReference type="AlphaFoldDB" id="A0A0B2VDQ1"/>
<evidence type="ECO:0000313" key="2">
    <source>
        <dbReference type="Proteomes" id="UP000031036"/>
    </source>
</evidence>
<evidence type="ECO:0000313" key="1">
    <source>
        <dbReference type="EMBL" id="KHN81646.1"/>
    </source>
</evidence>
<comment type="caution">
    <text evidence="1">The sequence shown here is derived from an EMBL/GenBank/DDBJ whole genome shotgun (WGS) entry which is preliminary data.</text>
</comment>
<keyword evidence="2" id="KW-1185">Reference proteome</keyword>
<gene>
    <name evidence="1" type="ORF">Tcan_03454</name>
</gene>